<evidence type="ECO:0000313" key="6">
    <source>
        <dbReference type="EMBL" id="MBD3322955.1"/>
    </source>
</evidence>
<reference evidence="6" key="1">
    <citation type="submission" date="2019-11" db="EMBL/GenBank/DDBJ databases">
        <title>Microbial mats filling the niche in hypersaline microbial mats.</title>
        <authorList>
            <person name="Wong H.L."/>
            <person name="Macleod F.I."/>
            <person name="White R.A. III"/>
            <person name="Burns B.P."/>
        </authorList>
    </citation>
    <scope>NUCLEOTIDE SEQUENCE</scope>
    <source>
        <strain evidence="6">Rbin_158</strain>
    </source>
</reference>
<dbReference type="InterPro" id="IPR045304">
    <property type="entry name" value="LbH_SAT"/>
</dbReference>
<comment type="similarity">
    <text evidence="1">Belongs to the transferase hexapeptide repeat family.</text>
</comment>
<evidence type="ECO:0000259" key="4">
    <source>
        <dbReference type="Pfam" id="PF00534"/>
    </source>
</evidence>
<gene>
    <name evidence="6" type="ORF">GF339_00130</name>
</gene>
<evidence type="ECO:0000259" key="5">
    <source>
        <dbReference type="Pfam" id="PF13439"/>
    </source>
</evidence>
<dbReference type="Pfam" id="PF00132">
    <property type="entry name" value="Hexapep"/>
    <property type="match status" value="1"/>
</dbReference>
<evidence type="ECO:0000256" key="1">
    <source>
        <dbReference type="ARBA" id="ARBA00007274"/>
    </source>
</evidence>
<name>A0A9D5JRJ9_9BACT</name>
<evidence type="ECO:0000313" key="7">
    <source>
        <dbReference type="Proteomes" id="UP000649604"/>
    </source>
</evidence>
<dbReference type="InterPro" id="IPR050194">
    <property type="entry name" value="Glycosyltransferase_grp1"/>
</dbReference>
<keyword evidence="3" id="KW-0677">Repeat</keyword>
<dbReference type="InterPro" id="IPR001296">
    <property type="entry name" value="Glyco_trans_1"/>
</dbReference>
<dbReference type="Gene3D" id="2.160.10.10">
    <property type="entry name" value="Hexapeptide repeat proteins"/>
    <property type="match status" value="1"/>
</dbReference>
<dbReference type="Pfam" id="PF13439">
    <property type="entry name" value="Glyco_transf_4"/>
    <property type="match status" value="1"/>
</dbReference>
<dbReference type="PANTHER" id="PTHR45947">
    <property type="entry name" value="SULFOQUINOVOSYL TRANSFERASE SQD2"/>
    <property type="match status" value="1"/>
</dbReference>
<keyword evidence="2" id="KW-0808">Transferase</keyword>
<dbReference type="SUPFAM" id="SSF53756">
    <property type="entry name" value="UDP-Glycosyltransferase/glycogen phosphorylase"/>
    <property type="match status" value="1"/>
</dbReference>
<proteinExistence type="inferred from homology"/>
<dbReference type="EMBL" id="WJJP01000003">
    <property type="protein sequence ID" value="MBD3322955.1"/>
    <property type="molecule type" value="Genomic_DNA"/>
</dbReference>
<feature type="domain" description="Glycosyl transferase family 1" evidence="4">
    <location>
        <begin position="372"/>
        <end position="537"/>
    </location>
</feature>
<dbReference type="InterPro" id="IPR028098">
    <property type="entry name" value="Glyco_trans_4-like_N"/>
</dbReference>
<sequence length="564" mass="62838">MWENLRADLARLRDDTGDGSSLRVLVRGLVSQGFQAILVYRCFRWFHVRGIPTQPVRFVIERGIEILTGISIPAETEIGKGLRIHHFGGIILHSHVKMGEHCTLYHGVTLGDKGGSGEPPTVGNNVLVGAGAKVLGEITIGDNVIIGANAVVIASVPDNVIVGGVPAKILGENRKGVDMQRAQEPSQKKITVMQGRSTYSTGGGPDKTTLLIAEHANPDKFRIVLMYMRSVRDHDFAITTWAKEKELTIHEVLEYKKLDFSNFRDIHRLLRQYHIDIFHARDYKTCVIGAVLSYIHPQMKLLFTAHGWVIDSKKQRVYTWLNLFSLKRYDKIIAVSEATKQVMVANGIDPHKIVVVHNAIDVETWQRKNATPTIRQELQLPPTSKLVGFVGRLRSEKDLPTFFKVAEQVIAARPETYFLLVGDGPDRQILQHQVQQMGLNEHVRFLGFRKDTLHIYAALALFLSTSLTEGTPNTVLEALAMEVPVIHTDVGGVGELVQDGHDAIIVQPKDVHGITQAVLSVLSDEATAHRLRTNGRQTVCTKFSFASRLHQIETIYEEVMNPSA</sequence>
<evidence type="ECO:0000256" key="2">
    <source>
        <dbReference type="ARBA" id="ARBA00022679"/>
    </source>
</evidence>
<protein>
    <submittedName>
        <fullName evidence="6">Glycosyltransferase</fullName>
    </submittedName>
</protein>
<dbReference type="Proteomes" id="UP000649604">
    <property type="component" value="Unassembled WGS sequence"/>
</dbReference>
<dbReference type="InterPro" id="IPR018357">
    <property type="entry name" value="Hexapep_transf_CS"/>
</dbReference>
<dbReference type="Pfam" id="PF00534">
    <property type="entry name" value="Glycos_transf_1"/>
    <property type="match status" value="1"/>
</dbReference>
<dbReference type="GO" id="GO:0016758">
    <property type="term" value="F:hexosyltransferase activity"/>
    <property type="evidence" value="ECO:0007669"/>
    <property type="project" value="TreeGrafter"/>
</dbReference>
<dbReference type="AlphaFoldDB" id="A0A9D5JRJ9"/>
<dbReference type="CDD" id="cd03354">
    <property type="entry name" value="LbH_SAT"/>
    <property type="match status" value="1"/>
</dbReference>
<dbReference type="SUPFAM" id="SSF51161">
    <property type="entry name" value="Trimeric LpxA-like enzymes"/>
    <property type="match status" value="1"/>
</dbReference>
<organism evidence="6 7">
    <name type="scientific">candidate division KSB3 bacterium</name>
    <dbReference type="NCBI Taxonomy" id="2044937"/>
    <lineage>
        <taxon>Bacteria</taxon>
        <taxon>candidate division KSB3</taxon>
    </lineage>
</organism>
<accession>A0A9D5JRJ9</accession>
<dbReference type="InterPro" id="IPR001451">
    <property type="entry name" value="Hexapep"/>
</dbReference>
<evidence type="ECO:0000256" key="3">
    <source>
        <dbReference type="ARBA" id="ARBA00022737"/>
    </source>
</evidence>
<dbReference type="Gene3D" id="3.40.50.2000">
    <property type="entry name" value="Glycogen Phosphorylase B"/>
    <property type="match status" value="2"/>
</dbReference>
<dbReference type="PANTHER" id="PTHR45947:SF3">
    <property type="entry name" value="SULFOQUINOVOSYL TRANSFERASE SQD2"/>
    <property type="match status" value="1"/>
</dbReference>
<dbReference type="InterPro" id="IPR011004">
    <property type="entry name" value="Trimer_LpxA-like_sf"/>
</dbReference>
<dbReference type="PROSITE" id="PS00101">
    <property type="entry name" value="HEXAPEP_TRANSFERASES"/>
    <property type="match status" value="1"/>
</dbReference>
<comment type="caution">
    <text evidence="6">The sequence shown here is derived from an EMBL/GenBank/DDBJ whole genome shotgun (WGS) entry which is preliminary data.</text>
</comment>
<feature type="domain" description="Glycosyltransferase subfamily 4-like N-terminal" evidence="5">
    <location>
        <begin position="240"/>
        <end position="363"/>
    </location>
</feature>